<protein>
    <submittedName>
        <fullName evidence="1">Uncharacterized protein</fullName>
    </submittedName>
</protein>
<evidence type="ECO:0000313" key="1">
    <source>
        <dbReference type="EnsemblMetazoa" id="GPPI042292-PA"/>
    </source>
</evidence>
<accession>A0A1B0BW19</accession>
<dbReference type="Proteomes" id="UP000092460">
    <property type="component" value="Unassembled WGS sequence"/>
</dbReference>
<dbReference type="EnsemblMetazoa" id="GPPI042292-RA">
    <property type="protein sequence ID" value="GPPI042292-PA"/>
    <property type="gene ID" value="GPPI042292"/>
</dbReference>
<reference evidence="1" key="2">
    <citation type="submission" date="2020-05" db="UniProtKB">
        <authorList>
            <consortium name="EnsemblMetazoa"/>
        </authorList>
    </citation>
    <scope>IDENTIFICATION</scope>
    <source>
        <strain evidence="1">IAEA</strain>
    </source>
</reference>
<dbReference type="EMBL" id="JXJN01021569">
    <property type="status" value="NOT_ANNOTATED_CDS"/>
    <property type="molecule type" value="Genomic_DNA"/>
</dbReference>
<keyword evidence="2" id="KW-1185">Reference proteome</keyword>
<reference evidence="2" key="1">
    <citation type="submission" date="2015-01" db="EMBL/GenBank/DDBJ databases">
        <authorList>
            <person name="Aksoy S."/>
            <person name="Warren W."/>
            <person name="Wilson R.K."/>
        </authorList>
    </citation>
    <scope>NUCLEOTIDE SEQUENCE [LARGE SCALE GENOMIC DNA]</scope>
    <source>
        <strain evidence="2">IAEA</strain>
    </source>
</reference>
<proteinExistence type="predicted"/>
<dbReference type="EMBL" id="JXJN01021568">
    <property type="status" value="NOT_ANNOTATED_CDS"/>
    <property type="molecule type" value="Genomic_DNA"/>
</dbReference>
<organism evidence="1 2">
    <name type="scientific">Glossina palpalis gambiensis</name>
    <dbReference type="NCBI Taxonomy" id="67801"/>
    <lineage>
        <taxon>Eukaryota</taxon>
        <taxon>Metazoa</taxon>
        <taxon>Ecdysozoa</taxon>
        <taxon>Arthropoda</taxon>
        <taxon>Hexapoda</taxon>
        <taxon>Insecta</taxon>
        <taxon>Pterygota</taxon>
        <taxon>Neoptera</taxon>
        <taxon>Endopterygota</taxon>
        <taxon>Diptera</taxon>
        <taxon>Brachycera</taxon>
        <taxon>Muscomorpha</taxon>
        <taxon>Hippoboscoidea</taxon>
        <taxon>Glossinidae</taxon>
        <taxon>Glossina</taxon>
    </lineage>
</organism>
<evidence type="ECO:0000313" key="2">
    <source>
        <dbReference type="Proteomes" id="UP000092460"/>
    </source>
</evidence>
<sequence length="84" mass="9594">MPNETQFNRQSLILILEDFQLVTSLEFLFGDLPSHHEDKNSPIRTLLTTTAATDARRQAHCDDNMIAPLHNAHDKEITTCQYKA</sequence>
<dbReference type="AlphaFoldDB" id="A0A1B0BW19"/>
<name>A0A1B0BW19_9MUSC</name>
<dbReference type="VEuPathDB" id="VectorBase:GPPI042292"/>